<dbReference type="AlphaFoldDB" id="A0A915K9Y4"/>
<proteinExistence type="predicted"/>
<dbReference type="Proteomes" id="UP000887565">
    <property type="component" value="Unplaced"/>
</dbReference>
<dbReference type="WBParaSite" id="nRc.2.0.1.t35180-RA">
    <property type="protein sequence ID" value="nRc.2.0.1.t35180-RA"/>
    <property type="gene ID" value="nRc.2.0.1.g35180"/>
</dbReference>
<evidence type="ECO:0000313" key="2">
    <source>
        <dbReference type="WBParaSite" id="nRc.2.0.1.t35180-RA"/>
    </source>
</evidence>
<name>A0A915K9Y4_ROMCU</name>
<reference evidence="2" key="1">
    <citation type="submission" date="2022-11" db="UniProtKB">
        <authorList>
            <consortium name="WormBaseParasite"/>
        </authorList>
    </citation>
    <scope>IDENTIFICATION</scope>
</reference>
<organism evidence="1 2">
    <name type="scientific">Romanomermis culicivorax</name>
    <name type="common">Nematode worm</name>
    <dbReference type="NCBI Taxonomy" id="13658"/>
    <lineage>
        <taxon>Eukaryota</taxon>
        <taxon>Metazoa</taxon>
        <taxon>Ecdysozoa</taxon>
        <taxon>Nematoda</taxon>
        <taxon>Enoplea</taxon>
        <taxon>Dorylaimia</taxon>
        <taxon>Mermithida</taxon>
        <taxon>Mermithoidea</taxon>
        <taxon>Mermithidae</taxon>
        <taxon>Romanomermis</taxon>
    </lineage>
</organism>
<sequence>MLMFSLFFCSDDELSSTRASFSIETLKKAQFSGKFRQSPTKGRPRKDPISFVDEFPTFIKGWKLKKIFGATRRVN</sequence>
<accession>A0A915K9Y4</accession>
<keyword evidence="1" id="KW-1185">Reference proteome</keyword>
<protein>
    <submittedName>
        <fullName evidence="2">Uncharacterized protein</fullName>
    </submittedName>
</protein>
<evidence type="ECO:0000313" key="1">
    <source>
        <dbReference type="Proteomes" id="UP000887565"/>
    </source>
</evidence>